<dbReference type="OrthoDB" id="8123891at2759"/>
<dbReference type="GO" id="GO:0008270">
    <property type="term" value="F:zinc ion binding"/>
    <property type="evidence" value="ECO:0007669"/>
    <property type="project" value="InterPro"/>
</dbReference>
<gene>
    <name evidence="1" type="ORF">AVEN_241085_1</name>
</gene>
<name>A0A4Y2LMC2_ARAVE</name>
<keyword evidence="2" id="KW-1185">Reference proteome</keyword>
<dbReference type="Proteomes" id="UP000499080">
    <property type="component" value="Unassembled WGS sequence"/>
</dbReference>
<dbReference type="InterPro" id="IPR036875">
    <property type="entry name" value="Znf_CCHC_sf"/>
</dbReference>
<proteinExistence type="predicted"/>
<dbReference type="GO" id="GO:0003676">
    <property type="term" value="F:nucleic acid binding"/>
    <property type="evidence" value="ECO:0007669"/>
    <property type="project" value="InterPro"/>
</dbReference>
<dbReference type="AlphaFoldDB" id="A0A4Y2LMC2"/>
<evidence type="ECO:0008006" key="3">
    <source>
        <dbReference type="Google" id="ProtNLM"/>
    </source>
</evidence>
<comment type="caution">
    <text evidence="1">The sequence shown here is derived from an EMBL/GenBank/DDBJ whole genome shotgun (WGS) entry which is preliminary data.</text>
</comment>
<dbReference type="SUPFAM" id="SSF57756">
    <property type="entry name" value="Retrovirus zinc finger-like domains"/>
    <property type="match status" value="1"/>
</dbReference>
<accession>A0A4Y2LMC2</accession>
<protein>
    <recommendedName>
        <fullName evidence="3">Nucleic-acid-binding protein from transposon X-element</fullName>
    </recommendedName>
</protein>
<evidence type="ECO:0000313" key="2">
    <source>
        <dbReference type="Proteomes" id="UP000499080"/>
    </source>
</evidence>
<reference evidence="1 2" key="1">
    <citation type="journal article" date="2019" name="Sci. Rep.">
        <title>Orb-weaving spider Araneus ventricosus genome elucidates the spidroin gene catalogue.</title>
        <authorList>
            <person name="Kono N."/>
            <person name="Nakamura H."/>
            <person name="Ohtoshi R."/>
            <person name="Moran D.A.P."/>
            <person name="Shinohara A."/>
            <person name="Yoshida Y."/>
            <person name="Fujiwara M."/>
            <person name="Mori M."/>
            <person name="Tomita M."/>
            <person name="Arakawa K."/>
        </authorList>
    </citation>
    <scope>NUCLEOTIDE SEQUENCE [LARGE SCALE GENOMIC DNA]</scope>
</reference>
<evidence type="ECO:0000313" key="1">
    <source>
        <dbReference type="EMBL" id="GBN15589.1"/>
    </source>
</evidence>
<dbReference type="EMBL" id="BGPR01006042">
    <property type="protein sequence ID" value="GBN15589.1"/>
    <property type="molecule type" value="Genomic_DNA"/>
</dbReference>
<organism evidence="1 2">
    <name type="scientific">Araneus ventricosus</name>
    <name type="common">Orbweaver spider</name>
    <name type="synonym">Epeira ventricosa</name>
    <dbReference type="NCBI Taxonomy" id="182803"/>
    <lineage>
        <taxon>Eukaryota</taxon>
        <taxon>Metazoa</taxon>
        <taxon>Ecdysozoa</taxon>
        <taxon>Arthropoda</taxon>
        <taxon>Chelicerata</taxon>
        <taxon>Arachnida</taxon>
        <taxon>Araneae</taxon>
        <taxon>Araneomorphae</taxon>
        <taxon>Entelegynae</taxon>
        <taxon>Araneoidea</taxon>
        <taxon>Araneidae</taxon>
        <taxon>Araneus</taxon>
    </lineage>
</organism>
<sequence>MRNRFSNICLVTLPNSRSNAAIYGTIHIGYFQVTMEALREKKAPSMCFKCQQFFHNSRFCTRDPICVKCAGPHESKDCTKRKIPLPNALIVVAIIRPTIQSAQRTLFRRPKTRIQFNIHRPLGMTREPSKK</sequence>